<proteinExistence type="inferred from homology"/>
<feature type="domain" description="Serine/threonine specific protein phosphatases" evidence="2">
    <location>
        <begin position="128"/>
        <end position="133"/>
    </location>
</feature>
<dbReference type="SUPFAM" id="SSF56300">
    <property type="entry name" value="Metallo-dependent phosphatases"/>
    <property type="match status" value="1"/>
</dbReference>
<dbReference type="Gene3D" id="3.60.21.10">
    <property type="match status" value="1"/>
</dbReference>
<dbReference type="EC" id="3.1.3.16" evidence="1"/>
<reference evidence="3" key="1">
    <citation type="submission" date="2020-09" db="EMBL/GenBank/DDBJ databases">
        <authorList>
            <person name="Kikuchi T."/>
        </authorList>
    </citation>
    <scope>NUCLEOTIDE SEQUENCE</scope>
    <source>
        <strain evidence="3">SH1</strain>
    </source>
</reference>
<dbReference type="GO" id="GO:0005634">
    <property type="term" value="C:nucleus"/>
    <property type="evidence" value="ECO:0007669"/>
    <property type="project" value="TreeGrafter"/>
</dbReference>
<evidence type="ECO:0000313" key="3">
    <source>
        <dbReference type="EMBL" id="CAD5228002.1"/>
    </source>
</evidence>
<dbReference type="CDD" id="cd00144">
    <property type="entry name" value="MPP_PPP_family"/>
    <property type="match status" value="1"/>
</dbReference>
<comment type="similarity">
    <text evidence="1">Belongs to the PPP phosphatase family.</text>
</comment>
<dbReference type="Pfam" id="PF00149">
    <property type="entry name" value="Metallophos"/>
    <property type="match status" value="1"/>
</dbReference>
<comment type="caution">
    <text evidence="3">The sequence shown here is derived from an EMBL/GenBank/DDBJ whole genome shotgun (WGS) entry which is preliminary data.</text>
</comment>
<dbReference type="PROSITE" id="PS00125">
    <property type="entry name" value="SER_THR_PHOSPHATASE"/>
    <property type="match status" value="1"/>
</dbReference>
<dbReference type="PRINTS" id="PR00114">
    <property type="entry name" value="STPHPHTASE"/>
</dbReference>
<name>A0A811LLL9_9BILA</name>
<gene>
    <name evidence="3" type="ORF">BOKJ2_LOCUS12460</name>
</gene>
<dbReference type="OrthoDB" id="442428at2759"/>
<dbReference type="PANTHER" id="PTHR11668:SF496">
    <property type="entry name" value="SERINE_THREONINE-PROTEIN PHOSPHATASE"/>
    <property type="match status" value="1"/>
</dbReference>
<keyword evidence="4" id="KW-1185">Reference proteome</keyword>
<dbReference type="AlphaFoldDB" id="A0A811LLL9"/>
<evidence type="ECO:0000259" key="2">
    <source>
        <dbReference type="PROSITE" id="PS00125"/>
    </source>
</evidence>
<dbReference type="EMBL" id="CAJFCW020000006">
    <property type="protein sequence ID" value="CAG9123976.1"/>
    <property type="molecule type" value="Genomic_DNA"/>
</dbReference>
<dbReference type="GO" id="GO:0005737">
    <property type="term" value="C:cytoplasm"/>
    <property type="evidence" value="ECO:0007669"/>
    <property type="project" value="TreeGrafter"/>
</dbReference>
<accession>A0A811LLL9</accession>
<protein>
    <recommendedName>
        <fullName evidence="1">Serine/threonine-protein phosphatase</fullName>
        <ecNumber evidence="1">3.1.3.16</ecNumber>
    </recommendedName>
</protein>
<dbReference type="Proteomes" id="UP000783686">
    <property type="component" value="Unassembled WGS sequence"/>
</dbReference>
<dbReference type="InterPro" id="IPR006186">
    <property type="entry name" value="Ser/Thr-sp_prot-phosphatase"/>
</dbReference>
<comment type="catalytic activity">
    <reaction evidence="1">
        <text>O-phospho-L-threonyl-[protein] + H2O = L-threonyl-[protein] + phosphate</text>
        <dbReference type="Rhea" id="RHEA:47004"/>
        <dbReference type="Rhea" id="RHEA-COMP:11060"/>
        <dbReference type="Rhea" id="RHEA-COMP:11605"/>
        <dbReference type="ChEBI" id="CHEBI:15377"/>
        <dbReference type="ChEBI" id="CHEBI:30013"/>
        <dbReference type="ChEBI" id="CHEBI:43474"/>
        <dbReference type="ChEBI" id="CHEBI:61977"/>
        <dbReference type="EC" id="3.1.3.16"/>
    </reaction>
</comment>
<dbReference type="SMART" id="SM00156">
    <property type="entry name" value="PP2Ac"/>
    <property type="match status" value="1"/>
</dbReference>
<dbReference type="PANTHER" id="PTHR11668">
    <property type="entry name" value="SERINE/THREONINE PROTEIN PHOSPHATASE"/>
    <property type="match status" value="1"/>
</dbReference>
<organism evidence="3 4">
    <name type="scientific">Bursaphelenchus okinawaensis</name>
    <dbReference type="NCBI Taxonomy" id="465554"/>
    <lineage>
        <taxon>Eukaryota</taxon>
        <taxon>Metazoa</taxon>
        <taxon>Ecdysozoa</taxon>
        <taxon>Nematoda</taxon>
        <taxon>Chromadorea</taxon>
        <taxon>Rhabditida</taxon>
        <taxon>Tylenchina</taxon>
        <taxon>Tylenchomorpha</taxon>
        <taxon>Aphelenchoidea</taxon>
        <taxon>Aphelenchoididae</taxon>
        <taxon>Bursaphelenchus</taxon>
    </lineage>
</organism>
<dbReference type="InterPro" id="IPR004843">
    <property type="entry name" value="Calcineurin-like_PHP"/>
</dbReference>
<evidence type="ECO:0000256" key="1">
    <source>
        <dbReference type="RuleBase" id="RU004273"/>
    </source>
</evidence>
<sequence length="518" mass="58733">MSYGNKGPISPSECSDMIRRAVEIGMMGNKLSSGFPREWLNRICAHVAVLLMKEGNVVNLKVSSRPRYVYTDLHGDLRQFLLWINDILDGEADLLFLGDYVDRGENAIEILVILFLLKIAFPDHIHLLRGNHETPDLGNQFGQDCHIQFGKDFDGLFNCVFDRMPLVALLDGEGCFKGEKIYCAHAGISPWFEVCPEKLQTLSKYPDKNSLIEQLMVSDIIWSDPNLNDPGEKDGGFDVNYGVSARGVGLAFKAEGAKRALAALGCNRMIRGHTQPPGQGYRDCFQERHLCLNIHSSSLGRKGLFNKPATSSMARVAVSTENGRTSLKITIKTSIHQPEEHEQATAILWNGLMVFYENLKEKIPELPGKIDPIAFYLVPMETARRNYIDMDRTISHRQLVRMFEDAPKSKRISLSKENQAMRAVWIMRGLLNIYQNLPKIDLSFVNGSPEDFDYYVRLLRLLQVDYNISVDNVMVIRDLTVKNNALRESPEALRKFLEETSLKKKSSRRKRSWSTISS</sequence>
<dbReference type="InterPro" id="IPR029052">
    <property type="entry name" value="Metallo-depent_PP-like"/>
</dbReference>
<dbReference type="InterPro" id="IPR050341">
    <property type="entry name" value="PP1_catalytic_subunit"/>
</dbReference>
<dbReference type="GO" id="GO:0004722">
    <property type="term" value="F:protein serine/threonine phosphatase activity"/>
    <property type="evidence" value="ECO:0007669"/>
    <property type="project" value="UniProtKB-EC"/>
</dbReference>
<dbReference type="EMBL" id="CAJFDH010000006">
    <property type="protein sequence ID" value="CAD5228002.1"/>
    <property type="molecule type" value="Genomic_DNA"/>
</dbReference>
<dbReference type="Proteomes" id="UP000614601">
    <property type="component" value="Unassembled WGS sequence"/>
</dbReference>
<evidence type="ECO:0000313" key="4">
    <source>
        <dbReference type="Proteomes" id="UP000614601"/>
    </source>
</evidence>
<keyword evidence="1" id="KW-0378">Hydrolase</keyword>